<dbReference type="Gene3D" id="3.40.710.10">
    <property type="entry name" value="DD-peptidase/beta-lactamase superfamily"/>
    <property type="match status" value="1"/>
</dbReference>
<comment type="similarity">
    <text evidence="1">Belongs to the class-A beta-lactamase family.</text>
</comment>
<sequence>MESKVLPGYCLMTGDKNGRVLYSRHQGVQSLKEGSGRPFQPDTICALASMTKLLTAVAVMQFVEAGIVDQDESVSKLLPDIGKYGIITGFDDEKNEAITTSISTPITLRMLLNHTNGQEYDWFNPLLGKWRASRGELPWVGPTVEQKSVLPLLFEPGPGFRYSAGSDWAGILIERATGTTLEEYMKEKIWGPLGIKKITFYPKSNPDMQGRIASISTLNEKGEGPAVDAADFDILFGAIECLGGGGAFGSTEGYFTFLQAVLRRDSKLLTGESWKELFKPQLNESTKKSFNDYLKSSPLHTQYLGMGLPTDLEKNSSFAGMICENGIQGRMRICGIATCQIIPPMSPSIMALHEQFQRAIHAEHTK</sequence>
<keyword evidence="2" id="KW-0378">Hydrolase</keyword>
<dbReference type="InterPro" id="IPR012338">
    <property type="entry name" value="Beta-lactam/transpept-like"/>
</dbReference>
<dbReference type="Proteomes" id="UP000240883">
    <property type="component" value="Unassembled WGS sequence"/>
</dbReference>
<dbReference type="AlphaFoldDB" id="A0A2T2N9P5"/>
<dbReference type="SUPFAM" id="SSF56601">
    <property type="entry name" value="beta-lactamase/transpeptidase-like"/>
    <property type="match status" value="1"/>
</dbReference>
<dbReference type="PANTHER" id="PTHR43283:SF17">
    <property type="entry name" value="(LOVD), PUTATIVE (AFU_ORTHOLOGUE AFUA_5G00920)-RELATED"/>
    <property type="match status" value="1"/>
</dbReference>
<evidence type="ECO:0000313" key="5">
    <source>
        <dbReference type="Proteomes" id="UP000240883"/>
    </source>
</evidence>
<dbReference type="InterPro" id="IPR050789">
    <property type="entry name" value="Diverse_Enzym_Activities"/>
</dbReference>
<dbReference type="InterPro" id="IPR001466">
    <property type="entry name" value="Beta-lactam-related"/>
</dbReference>
<evidence type="ECO:0000259" key="3">
    <source>
        <dbReference type="Pfam" id="PF00144"/>
    </source>
</evidence>
<gene>
    <name evidence="4" type="ORF">BS50DRAFT_650553</name>
</gene>
<accession>A0A2T2N9P5</accession>
<protein>
    <submittedName>
        <fullName evidence="4">Beta-lactamase/transpeptidase-like protein</fullName>
    </submittedName>
</protein>
<dbReference type="STRING" id="1448308.A0A2T2N9P5"/>
<organism evidence="4 5">
    <name type="scientific">Corynespora cassiicola Philippines</name>
    <dbReference type="NCBI Taxonomy" id="1448308"/>
    <lineage>
        <taxon>Eukaryota</taxon>
        <taxon>Fungi</taxon>
        <taxon>Dikarya</taxon>
        <taxon>Ascomycota</taxon>
        <taxon>Pezizomycotina</taxon>
        <taxon>Dothideomycetes</taxon>
        <taxon>Pleosporomycetidae</taxon>
        <taxon>Pleosporales</taxon>
        <taxon>Corynesporascaceae</taxon>
        <taxon>Corynespora</taxon>
    </lineage>
</organism>
<dbReference type="OrthoDB" id="428260at2759"/>
<dbReference type="EMBL" id="KZ678142">
    <property type="protein sequence ID" value="PSN62090.1"/>
    <property type="molecule type" value="Genomic_DNA"/>
</dbReference>
<feature type="domain" description="Beta-lactamase-related" evidence="3">
    <location>
        <begin position="16"/>
        <end position="287"/>
    </location>
</feature>
<evidence type="ECO:0000313" key="4">
    <source>
        <dbReference type="EMBL" id="PSN62090.1"/>
    </source>
</evidence>
<reference evidence="4 5" key="1">
    <citation type="journal article" date="2018" name="Front. Microbiol.">
        <title>Genome-Wide Analysis of Corynespora cassiicola Leaf Fall Disease Putative Effectors.</title>
        <authorList>
            <person name="Lopez D."/>
            <person name="Ribeiro S."/>
            <person name="Label P."/>
            <person name="Fumanal B."/>
            <person name="Venisse J.S."/>
            <person name="Kohler A."/>
            <person name="de Oliveira R.R."/>
            <person name="Labutti K."/>
            <person name="Lipzen A."/>
            <person name="Lail K."/>
            <person name="Bauer D."/>
            <person name="Ohm R.A."/>
            <person name="Barry K.W."/>
            <person name="Spatafora J."/>
            <person name="Grigoriev I.V."/>
            <person name="Martin F.M."/>
            <person name="Pujade-Renaud V."/>
        </authorList>
    </citation>
    <scope>NUCLEOTIDE SEQUENCE [LARGE SCALE GENOMIC DNA]</scope>
    <source>
        <strain evidence="4 5">Philippines</strain>
    </source>
</reference>
<name>A0A2T2N9P5_CORCC</name>
<keyword evidence="5" id="KW-1185">Reference proteome</keyword>
<evidence type="ECO:0000256" key="1">
    <source>
        <dbReference type="ARBA" id="ARBA00009009"/>
    </source>
</evidence>
<evidence type="ECO:0000256" key="2">
    <source>
        <dbReference type="ARBA" id="ARBA00022801"/>
    </source>
</evidence>
<dbReference type="Pfam" id="PF00144">
    <property type="entry name" value="Beta-lactamase"/>
    <property type="match status" value="1"/>
</dbReference>
<dbReference type="GO" id="GO:0016787">
    <property type="term" value="F:hydrolase activity"/>
    <property type="evidence" value="ECO:0007669"/>
    <property type="project" value="UniProtKB-KW"/>
</dbReference>
<proteinExistence type="inferred from homology"/>
<dbReference type="PANTHER" id="PTHR43283">
    <property type="entry name" value="BETA-LACTAMASE-RELATED"/>
    <property type="match status" value="1"/>
</dbReference>